<dbReference type="InterPro" id="IPR009270">
    <property type="entry name" value="DUF927"/>
</dbReference>
<gene>
    <name evidence="3" type="ORF">NCTC13337_00021</name>
</gene>
<dbReference type="EMBL" id="UHIC01000001">
    <property type="protein sequence ID" value="SUO93027.1"/>
    <property type="molecule type" value="Genomic_DNA"/>
</dbReference>
<keyword evidence="3" id="KW-0067">ATP-binding</keyword>
<dbReference type="AlphaFoldDB" id="A0A380MP22"/>
<evidence type="ECO:0000313" key="4">
    <source>
        <dbReference type="Proteomes" id="UP000254601"/>
    </source>
</evidence>
<protein>
    <submittedName>
        <fullName evidence="3">Superfamily II helicase and inactivated derivatives</fullName>
    </submittedName>
</protein>
<keyword evidence="3" id="KW-0347">Helicase</keyword>
<dbReference type="Proteomes" id="UP000254601">
    <property type="component" value="Unassembled WGS sequence"/>
</dbReference>
<keyword evidence="3" id="KW-0547">Nucleotide-binding</keyword>
<dbReference type="GO" id="GO:0004386">
    <property type="term" value="F:helicase activity"/>
    <property type="evidence" value="ECO:0007669"/>
    <property type="project" value="UniProtKB-KW"/>
</dbReference>
<dbReference type="RefSeq" id="WP_115305777.1">
    <property type="nucleotide sequence ID" value="NZ_UHIC01000001.1"/>
</dbReference>
<accession>A0A380MP22</accession>
<name>A0A380MP22_9GAMM</name>
<proteinExistence type="predicted"/>
<keyword evidence="3" id="KW-0378">Hydrolase</keyword>
<dbReference type="Pfam" id="PF06048">
    <property type="entry name" value="DUF927"/>
    <property type="match status" value="1"/>
</dbReference>
<organism evidence="3 4">
    <name type="scientific">Suttonella ornithocola</name>
    <dbReference type="NCBI Taxonomy" id="279832"/>
    <lineage>
        <taxon>Bacteria</taxon>
        <taxon>Pseudomonadati</taxon>
        <taxon>Pseudomonadota</taxon>
        <taxon>Gammaproteobacteria</taxon>
        <taxon>Cardiobacteriales</taxon>
        <taxon>Cardiobacteriaceae</taxon>
        <taxon>Suttonella</taxon>
    </lineage>
</organism>
<feature type="compositionally biased region" description="Basic residues" evidence="1">
    <location>
        <begin position="491"/>
        <end position="504"/>
    </location>
</feature>
<evidence type="ECO:0000256" key="1">
    <source>
        <dbReference type="SAM" id="MobiDB-lite"/>
    </source>
</evidence>
<reference evidence="3 4" key="1">
    <citation type="submission" date="2018-06" db="EMBL/GenBank/DDBJ databases">
        <authorList>
            <consortium name="Pathogen Informatics"/>
            <person name="Doyle S."/>
        </authorList>
    </citation>
    <scope>NUCLEOTIDE SEQUENCE [LARGE SCALE GENOMIC DNA]</scope>
    <source>
        <strain evidence="3 4">NCTC13337</strain>
    </source>
</reference>
<dbReference type="OrthoDB" id="784829at2"/>
<sequence>MNAPTPDNPPIDSRFTCRDGGIWFDSGNGEPRRIADEFHVIGHAYDASGEPHYILEHQGNSFALPWTEMGERGGWRILRRYIRRLPINKRNQERLIEYLQAQALGERWTLTDTAGWQGESYILPNGEIIGAGGHTLFKRIPAHPEVFSPSGTLSEWQSAIGQYLAGNSRLCLFAGAAFAAPLLRWFGIDGGILHVYGDSSKGKSTAQQVALSIWGHGKDAGHSWNATGHALTNAAAARNDGLLSLDEIGEDTQNAVQTCAYTIANGRARLQGAKDGGNRPELRFRVLAISNGEHSLATHLGKQGRDIMAGQLVRFPSIPHALEEKHRFDSFRDFADHLKEASIAAYGVAGRVFIEKLCKMDSAKEKERAKTLYTAFLKQLNDSFPMTAQQNRTARLFAACGAGLMLASELAISGITAEQARQGVLRCFADWYENQPQGNIEETRIREHAENWMQQHAQSYRFSQWSDNETRPDHAGYQRYSVQELETINHRQGKRQKPKPRSTE</sequence>
<evidence type="ECO:0000313" key="3">
    <source>
        <dbReference type="EMBL" id="SUO93027.1"/>
    </source>
</evidence>
<keyword evidence="4" id="KW-1185">Reference proteome</keyword>
<feature type="region of interest" description="Disordered" evidence="1">
    <location>
        <begin position="466"/>
        <end position="504"/>
    </location>
</feature>
<evidence type="ECO:0000259" key="2">
    <source>
        <dbReference type="Pfam" id="PF06048"/>
    </source>
</evidence>
<feature type="domain" description="DUF927" evidence="2">
    <location>
        <begin position="85"/>
        <end position="280"/>
    </location>
</feature>